<dbReference type="InterPro" id="IPR016024">
    <property type="entry name" value="ARM-type_fold"/>
</dbReference>
<gene>
    <name evidence="1" type="ORF">GCM10023173_07910</name>
</gene>
<reference evidence="2" key="1">
    <citation type="journal article" date="2019" name="Int. J. Syst. Evol. Microbiol.">
        <title>The Global Catalogue of Microorganisms (GCM) 10K type strain sequencing project: providing services to taxonomists for standard genome sequencing and annotation.</title>
        <authorList>
            <consortium name="The Broad Institute Genomics Platform"/>
            <consortium name="The Broad Institute Genome Sequencing Center for Infectious Disease"/>
            <person name="Wu L."/>
            <person name="Ma J."/>
        </authorList>
    </citation>
    <scope>NUCLEOTIDE SEQUENCE [LARGE SCALE GENOMIC DNA]</scope>
    <source>
        <strain evidence="2">JCM 17858</strain>
    </source>
</reference>
<evidence type="ECO:0000313" key="2">
    <source>
        <dbReference type="Proteomes" id="UP001500394"/>
    </source>
</evidence>
<proteinExistence type="predicted"/>
<keyword evidence="2" id="KW-1185">Reference proteome</keyword>
<dbReference type="SUPFAM" id="SSF48371">
    <property type="entry name" value="ARM repeat"/>
    <property type="match status" value="1"/>
</dbReference>
<dbReference type="EMBL" id="BAABGR010000006">
    <property type="protein sequence ID" value="GAA4512970.1"/>
    <property type="molecule type" value="Genomic_DNA"/>
</dbReference>
<protein>
    <submittedName>
        <fullName evidence="1">HEAT repeat domain-containing protein</fullName>
    </submittedName>
</protein>
<evidence type="ECO:0000313" key="1">
    <source>
        <dbReference type="EMBL" id="GAA4512970.1"/>
    </source>
</evidence>
<dbReference type="InterPro" id="IPR011989">
    <property type="entry name" value="ARM-like"/>
</dbReference>
<dbReference type="Pfam" id="PF13646">
    <property type="entry name" value="HEAT_2"/>
    <property type="match status" value="1"/>
</dbReference>
<sequence>MSKILKIIALFISLTSWVYAQVKIEKPTVISKNKAFAIFIDIETYKHTRDAVKAYRDIVEKDGLPTYIVSGDFKKPEEVKNEILKLYNAKQSLEGVVFIGEIPIVMIRNAQHMTTAFKMNEDKFPIYESSVPSDRFYDDLNLTFDYIKQDDREPIIHYYKLREDSPQHLNPSIYSARIRYPKGRGGNVYQAISDYLYKVVRTPRDNILDYFVAFTGSAYNSECLVAWKDDVKAYREDFPYLGKTNTHFKHLNFRMDDFMKFKLFDEMQRPEVDLLLMRKHGTPTRELINNEPSGFSIETRIEAIRRELYNNLRKAIKAKKNVDSLKKVYQKKYQLTEKFFDRLNDMELAKQDSAVNANNSIHTADLRKIKTNPLYVILDACYNGSYHEDDYIAGNYIFNEGNTIAAQGNTRNVLQDKWTMNLVGLLSYGVRLGLVHNMNVTLENHLIGDPTFHFGTKENEKLNIQLTKNNNLNYWKSLLKKEDPIYQSVALRKIAEKEKNFSSTLLQYFLTSSYRTVRMQALKLLSKYANADFKEAVKKGLSDEYEMIARQSAIYAGSIGDSDLLEALAEAWVHDKSRQRVQYNIESSLRVFDKSKVETVFIESLQKSNRIDKEKEIADLLLSFRKKGYYELGFEKIMDRNTSLEERIDNIRVIRNYNFHQHVDSYLALLHDSTEPLQVRVCMAEALGWFRFSVMRPLIIESLTKLSQSPSIEKELKDEIIQSLIRLQGYNALVSLSPRA</sequence>
<organism evidence="1 2">
    <name type="scientific">Sphingobacterium thermophilum</name>
    <dbReference type="NCBI Taxonomy" id="768534"/>
    <lineage>
        <taxon>Bacteria</taxon>
        <taxon>Pseudomonadati</taxon>
        <taxon>Bacteroidota</taxon>
        <taxon>Sphingobacteriia</taxon>
        <taxon>Sphingobacteriales</taxon>
        <taxon>Sphingobacteriaceae</taxon>
        <taxon>Sphingobacterium</taxon>
    </lineage>
</organism>
<name>A0ABP8QY03_9SPHI</name>
<dbReference type="RefSeq" id="WP_345065008.1">
    <property type="nucleotide sequence ID" value="NZ_BAABGR010000006.1"/>
</dbReference>
<dbReference type="Gene3D" id="1.25.10.10">
    <property type="entry name" value="Leucine-rich Repeat Variant"/>
    <property type="match status" value="1"/>
</dbReference>
<dbReference type="Proteomes" id="UP001500394">
    <property type="component" value="Unassembled WGS sequence"/>
</dbReference>
<comment type="caution">
    <text evidence="1">The sequence shown here is derived from an EMBL/GenBank/DDBJ whole genome shotgun (WGS) entry which is preliminary data.</text>
</comment>
<accession>A0ABP8QY03</accession>